<dbReference type="InterPro" id="IPR027684">
    <property type="entry name" value="TBCC"/>
</dbReference>
<feature type="compositionally biased region" description="Low complexity" evidence="6">
    <location>
        <begin position="123"/>
        <end position="140"/>
    </location>
</feature>
<evidence type="ECO:0000313" key="9">
    <source>
        <dbReference type="Proteomes" id="UP000298138"/>
    </source>
</evidence>
<evidence type="ECO:0000259" key="7">
    <source>
        <dbReference type="PROSITE" id="PS51329"/>
    </source>
</evidence>
<dbReference type="InterPro" id="IPR016098">
    <property type="entry name" value="CAP/MinC_C"/>
</dbReference>
<evidence type="ECO:0000256" key="2">
    <source>
        <dbReference type="ARBA" id="ARBA00008848"/>
    </source>
</evidence>
<accession>A0A4S2MUK9</accession>
<evidence type="ECO:0000256" key="5">
    <source>
        <dbReference type="ARBA" id="ARBA00026055"/>
    </source>
</evidence>
<dbReference type="InterPro" id="IPR031925">
    <property type="entry name" value="TBCC_N"/>
</dbReference>
<evidence type="ECO:0000256" key="6">
    <source>
        <dbReference type="SAM" id="MobiDB-lite"/>
    </source>
</evidence>
<dbReference type="STRING" id="341454.A0A4S2MUK9"/>
<dbReference type="GO" id="GO:0015631">
    <property type="term" value="F:tubulin binding"/>
    <property type="evidence" value="ECO:0007669"/>
    <property type="project" value="InterPro"/>
</dbReference>
<dbReference type="InParanoid" id="A0A4S2MUK9"/>
<name>A0A4S2MUK9_9PEZI</name>
<feature type="region of interest" description="Disordered" evidence="6">
    <location>
        <begin position="94"/>
        <end position="140"/>
    </location>
</feature>
<dbReference type="GO" id="GO:0007021">
    <property type="term" value="P:tubulin complex assembly"/>
    <property type="evidence" value="ECO:0007669"/>
    <property type="project" value="TreeGrafter"/>
</dbReference>
<dbReference type="PROSITE" id="PS51329">
    <property type="entry name" value="C_CAP_COFACTOR_C"/>
    <property type="match status" value="1"/>
</dbReference>
<dbReference type="Proteomes" id="UP000298138">
    <property type="component" value="Unassembled WGS sequence"/>
</dbReference>
<feature type="domain" description="C-CAP/cofactor C-like" evidence="7">
    <location>
        <begin position="132"/>
        <end position="271"/>
    </location>
</feature>
<comment type="similarity">
    <text evidence="2">Belongs to the TBCC family.</text>
</comment>
<keyword evidence="3" id="KW-0963">Cytoplasm</keyword>
<dbReference type="Gene3D" id="1.20.58.1250">
    <property type="entry name" value="Tubulin Binding Cofactor C, N-terminal domain"/>
    <property type="match status" value="1"/>
</dbReference>
<dbReference type="Pfam" id="PF16752">
    <property type="entry name" value="TBCC_N"/>
    <property type="match status" value="1"/>
</dbReference>
<dbReference type="InterPro" id="IPR017901">
    <property type="entry name" value="C-CAP_CF_C-like"/>
</dbReference>
<dbReference type="Gene3D" id="2.160.20.70">
    <property type="match status" value="1"/>
</dbReference>
<dbReference type="Pfam" id="PF07986">
    <property type="entry name" value="TBCC"/>
    <property type="match status" value="1"/>
</dbReference>
<dbReference type="GO" id="GO:0005737">
    <property type="term" value="C:cytoplasm"/>
    <property type="evidence" value="ECO:0007669"/>
    <property type="project" value="UniProtKB-SubCell"/>
</dbReference>
<dbReference type="InterPro" id="IPR012945">
    <property type="entry name" value="Tubulin-bd_cofactor_C_dom"/>
</dbReference>
<reference evidence="8 9" key="1">
    <citation type="submission" date="2019-04" db="EMBL/GenBank/DDBJ databases">
        <title>Comparative genomics and transcriptomics to analyze fruiting body development in filamentous ascomycetes.</title>
        <authorList>
            <consortium name="DOE Joint Genome Institute"/>
            <person name="Lutkenhaus R."/>
            <person name="Traeger S."/>
            <person name="Breuer J."/>
            <person name="Kuo A."/>
            <person name="Lipzen A."/>
            <person name="Pangilinan J."/>
            <person name="Dilworth D."/>
            <person name="Sandor L."/>
            <person name="Poggeler S."/>
            <person name="Barry K."/>
            <person name="Grigoriev I.V."/>
            <person name="Nowrousian M."/>
        </authorList>
    </citation>
    <scope>NUCLEOTIDE SEQUENCE [LARGE SCALE GENOMIC DNA]</scope>
    <source>
        <strain evidence="8 9">CBS 389.68</strain>
    </source>
</reference>
<comment type="subunit">
    <text evidence="5">Supercomplex made of cofactors A to E. Cofactors A and D function by capturing and stabilizing tubulin in a quasi-native conformation. Cofactor E binds to the cofactor D-tubulin complex; interaction with cofactor C then causes the release of tubulin polypeptides that are committed to the native state.</text>
</comment>
<sequence>MSSTTPDTDIHTILLDTYKKLDAQIDELATASPADRPRLIDACLSGINTFSDQITDAASFLPAYDQRTNAIRVKDLSTKLSTLRQTFAPKTKFSFKSRGASKGPKIGGAITTSSASPPPPRSPSTNPSTHSPATPTNNNNNVVVKNAEFQHIQPTISPTSSISPSLLLSGLTRCIITLPAGARFSNIAIKDVVDSILILGAVLDGPAHITGIKNSVLVLGCHQFRMHEAVNLDVYLRCGSRPIIEDCSELRFAPFGGEKGNFWDQVEDFKWLRQEKSPHWRVMDVRERGGGWEDVGKRASLGREEVEKVLEELLPK</sequence>
<keyword evidence="4" id="KW-0007">Acetylation</keyword>
<protein>
    <recommendedName>
        <fullName evidence="7">C-CAP/cofactor C-like domain-containing protein</fullName>
    </recommendedName>
</protein>
<dbReference type="InterPro" id="IPR038397">
    <property type="entry name" value="TBCC_N_sf"/>
</dbReference>
<dbReference type="PANTHER" id="PTHR15139:SF0">
    <property type="entry name" value="TUBULIN-SPECIFIC CHAPERONE C"/>
    <property type="match status" value="1"/>
</dbReference>
<organism evidence="8 9">
    <name type="scientific">Ascodesmis nigricans</name>
    <dbReference type="NCBI Taxonomy" id="341454"/>
    <lineage>
        <taxon>Eukaryota</taxon>
        <taxon>Fungi</taxon>
        <taxon>Dikarya</taxon>
        <taxon>Ascomycota</taxon>
        <taxon>Pezizomycotina</taxon>
        <taxon>Pezizomycetes</taxon>
        <taxon>Pezizales</taxon>
        <taxon>Ascodesmidaceae</taxon>
        <taxon>Ascodesmis</taxon>
    </lineage>
</organism>
<dbReference type="AlphaFoldDB" id="A0A4S2MUK9"/>
<evidence type="ECO:0000313" key="8">
    <source>
        <dbReference type="EMBL" id="TGZ80240.1"/>
    </source>
</evidence>
<keyword evidence="9" id="KW-1185">Reference proteome</keyword>
<dbReference type="PANTHER" id="PTHR15139">
    <property type="entry name" value="TUBULIN FOLDING COFACTOR C"/>
    <property type="match status" value="1"/>
</dbReference>
<evidence type="ECO:0000256" key="1">
    <source>
        <dbReference type="ARBA" id="ARBA00004496"/>
    </source>
</evidence>
<evidence type="ECO:0000256" key="4">
    <source>
        <dbReference type="ARBA" id="ARBA00022990"/>
    </source>
</evidence>
<evidence type="ECO:0000256" key="3">
    <source>
        <dbReference type="ARBA" id="ARBA00022490"/>
    </source>
</evidence>
<dbReference type="EMBL" id="ML220126">
    <property type="protein sequence ID" value="TGZ80240.1"/>
    <property type="molecule type" value="Genomic_DNA"/>
</dbReference>
<proteinExistence type="inferred from homology"/>
<dbReference type="OrthoDB" id="194775at2759"/>
<dbReference type="GO" id="GO:0007023">
    <property type="term" value="P:post-chaperonin tubulin folding pathway"/>
    <property type="evidence" value="ECO:0007669"/>
    <property type="project" value="InterPro"/>
</dbReference>
<comment type="subcellular location">
    <subcellularLocation>
        <location evidence="1">Cytoplasm</location>
    </subcellularLocation>
</comment>
<gene>
    <name evidence="8" type="ORF">EX30DRAFT_379690</name>
</gene>